<dbReference type="AlphaFoldDB" id="A0A975ZQ03"/>
<dbReference type="Gene3D" id="1.10.1280.10">
    <property type="entry name" value="Di-copper center containing domain from catechol oxidase"/>
    <property type="match status" value="1"/>
</dbReference>
<dbReference type="PRINTS" id="PR00092">
    <property type="entry name" value="TYROSINASE"/>
</dbReference>
<evidence type="ECO:0000256" key="3">
    <source>
        <dbReference type="SAM" id="MobiDB-lite"/>
    </source>
</evidence>
<dbReference type="GO" id="GO:0046872">
    <property type="term" value="F:metal ion binding"/>
    <property type="evidence" value="ECO:0007669"/>
    <property type="project" value="UniProtKB-KW"/>
</dbReference>
<keyword evidence="7" id="KW-1185">Reference proteome</keyword>
<comment type="caution">
    <text evidence="6">The sequence shown here is derived from an EMBL/GenBank/DDBJ whole genome shotgun (WGS) entry which is preliminary data.</text>
</comment>
<keyword evidence="1" id="KW-0479">Metal-binding</keyword>
<dbReference type="GO" id="GO:0016491">
    <property type="term" value="F:oxidoreductase activity"/>
    <property type="evidence" value="ECO:0007669"/>
    <property type="project" value="InterPro"/>
</dbReference>
<feature type="compositionally biased region" description="Polar residues" evidence="3">
    <location>
        <begin position="379"/>
        <end position="390"/>
    </location>
</feature>
<accession>A0A975ZQ03</accession>
<feature type="compositionally biased region" description="Basic and acidic residues" evidence="3">
    <location>
        <begin position="393"/>
        <end position="406"/>
    </location>
</feature>
<gene>
    <name evidence="6" type="ORF">SAMN04487940_116102</name>
</gene>
<dbReference type="EMBL" id="FNYY01000016">
    <property type="protein sequence ID" value="SEJ98927.1"/>
    <property type="molecule type" value="Genomic_DNA"/>
</dbReference>
<feature type="domain" description="Tyrosinase copper-binding" evidence="4">
    <location>
        <begin position="83"/>
        <end position="100"/>
    </location>
</feature>
<dbReference type="GeneID" id="80820025"/>
<dbReference type="Proteomes" id="UP000182932">
    <property type="component" value="Unassembled WGS sequence"/>
</dbReference>
<protein>
    <submittedName>
        <fullName evidence="6">Tyrosinase</fullName>
    </submittedName>
</protein>
<dbReference type="PANTHER" id="PTHR11474">
    <property type="entry name" value="TYROSINASE FAMILY MEMBER"/>
    <property type="match status" value="1"/>
</dbReference>
<dbReference type="Pfam" id="PF25271">
    <property type="entry name" value="DUF7868"/>
    <property type="match status" value="1"/>
</dbReference>
<dbReference type="Pfam" id="PF00264">
    <property type="entry name" value="Tyrosinase"/>
    <property type="match status" value="2"/>
</dbReference>
<keyword evidence="2" id="KW-0186">Copper</keyword>
<evidence type="ECO:0000313" key="7">
    <source>
        <dbReference type="Proteomes" id="UP000182932"/>
    </source>
</evidence>
<dbReference type="RefSeq" id="WP_074838056.1">
    <property type="nucleotide sequence ID" value="NZ_FNYY01000016.1"/>
</dbReference>
<reference evidence="6 7" key="1">
    <citation type="submission" date="2016-10" db="EMBL/GenBank/DDBJ databases">
        <authorList>
            <person name="Varghese N."/>
            <person name="Submissions S."/>
        </authorList>
    </citation>
    <scope>NUCLEOTIDE SEQUENCE [LARGE SCALE GENOMIC DNA]</scope>
    <source>
        <strain evidence="6 7">FF3</strain>
    </source>
</reference>
<name>A0A975ZQ03_9RHOB</name>
<sequence>MSDTRTRQNVFDLGDPWAAPILWYARAVKAMKARPLAEPTSWNFFGAIHGIWRDLWDHYGLTDPAEPDPDATLTRTFLNQCQHQSWYFLPWHRGYLLALEEVLRAEIKAQNGPHESWALPYWNYFGEGQNLLPPAFHSPDWPDGTGDNPLFVAQRWGVMGGQTPFDVGSATDLKPMQDPVYTGPGGGVSTGFGGPSTGFNWNGGNNGGCESAPHNTVHGLVGGRDPDGGLFQGGPLLGLMSTPISAALDPVFYLHHCNIDRLWESWNRFPADKPKADLSDFTNPNNLDWLDGPESLGQRGFAMPKPDGSPWPYTPKMMRKLADLGYDYDDLTPGAAAPVLVAAETRMRTLGMAERAGGAGMADRNKSEMVGASDEGLSLSGSAAQRTTVRTDPAARARMADSRDPGTRSAPDRVFLNLENITGLDDATLFHVFLGPAGGDEAAQHKAGTVSLFGVRQASAPDAEHAGSGLNAALEITEIVDLLHLQGGFTAEALSVRLVPLDPVPEAGRIHIGRVSIHRQHE</sequence>
<evidence type="ECO:0000259" key="4">
    <source>
        <dbReference type="PROSITE" id="PS00497"/>
    </source>
</evidence>
<dbReference type="SUPFAM" id="SSF48056">
    <property type="entry name" value="Di-copper centre-containing domain"/>
    <property type="match status" value="1"/>
</dbReference>
<proteinExistence type="predicted"/>
<dbReference type="InterPro" id="IPR002227">
    <property type="entry name" value="Tyrosinase_Cu-bd"/>
</dbReference>
<evidence type="ECO:0000256" key="2">
    <source>
        <dbReference type="ARBA" id="ARBA00023008"/>
    </source>
</evidence>
<dbReference type="PANTHER" id="PTHR11474:SF76">
    <property type="entry name" value="SHKT DOMAIN-CONTAINING PROTEIN"/>
    <property type="match status" value="1"/>
</dbReference>
<dbReference type="PROSITE" id="PS00497">
    <property type="entry name" value="TYROSINASE_1"/>
    <property type="match status" value="1"/>
</dbReference>
<evidence type="ECO:0000259" key="5">
    <source>
        <dbReference type="PROSITE" id="PS00498"/>
    </source>
</evidence>
<evidence type="ECO:0000313" key="6">
    <source>
        <dbReference type="EMBL" id="SEJ98927.1"/>
    </source>
</evidence>
<organism evidence="6 7">
    <name type="scientific">Marinovum algicola</name>
    <dbReference type="NCBI Taxonomy" id="42444"/>
    <lineage>
        <taxon>Bacteria</taxon>
        <taxon>Pseudomonadati</taxon>
        <taxon>Pseudomonadota</taxon>
        <taxon>Alphaproteobacteria</taxon>
        <taxon>Rhodobacterales</taxon>
        <taxon>Roseobacteraceae</taxon>
        <taxon>Marinovum</taxon>
    </lineage>
</organism>
<evidence type="ECO:0000256" key="1">
    <source>
        <dbReference type="ARBA" id="ARBA00022723"/>
    </source>
</evidence>
<dbReference type="InterPro" id="IPR057190">
    <property type="entry name" value="DUF7868"/>
</dbReference>
<feature type="region of interest" description="Disordered" evidence="3">
    <location>
        <begin position="358"/>
        <end position="411"/>
    </location>
</feature>
<feature type="domain" description="Tyrosinase copper-binding" evidence="5">
    <location>
        <begin position="249"/>
        <end position="260"/>
    </location>
</feature>
<dbReference type="InterPro" id="IPR050316">
    <property type="entry name" value="Tyrosinase/Hemocyanin"/>
</dbReference>
<dbReference type="PROSITE" id="PS00498">
    <property type="entry name" value="TYROSINASE_2"/>
    <property type="match status" value="1"/>
</dbReference>
<dbReference type="InterPro" id="IPR008922">
    <property type="entry name" value="Di-copper_centre_dom_sf"/>
</dbReference>